<keyword evidence="3" id="KW-0808">Transferase</keyword>
<dbReference type="PROSITE" id="PS00108">
    <property type="entry name" value="PROTEIN_KINASE_ST"/>
    <property type="match status" value="1"/>
</dbReference>
<dbReference type="FunFam" id="1.10.510.10:FF:000021">
    <property type="entry name" value="Serine/threonine protein kinase"/>
    <property type="match status" value="1"/>
</dbReference>
<keyword evidence="9" id="KW-0812">Transmembrane</keyword>
<evidence type="ECO:0000256" key="2">
    <source>
        <dbReference type="ARBA" id="ARBA00022527"/>
    </source>
</evidence>
<dbReference type="FunFam" id="3.30.200.20:FF:000035">
    <property type="entry name" value="Serine/threonine protein kinase Stk1"/>
    <property type="match status" value="1"/>
</dbReference>
<evidence type="ECO:0000256" key="5">
    <source>
        <dbReference type="ARBA" id="ARBA00022777"/>
    </source>
</evidence>
<dbReference type="NCBIfam" id="NF033483">
    <property type="entry name" value="PknB_PASTA_kin"/>
    <property type="match status" value="1"/>
</dbReference>
<evidence type="ECO:0000256" key="9">
    <source>
        <dbReference type="SAM" id="Phobius"/>
    </source>
</evidence>
<dbReference type="InterPro" id="IPR011009">
    <property type="entry name" value="Kinase-like_dom_sf"/>
</dbReference>
<evidence type="ECO:0000256" key="3">
    <source>
        <dbReference type="ARBA" id="ARBA00022679"/>
    </source>
</evidence>
<feature type="domain" description="PASTA" evidence="11">
    <location>
        <begin position="384"/>
        <end position="450"/>
    </location>
</feature>
<dbReference type="SMART" id="SM00740">
    <property type="entry name" value="PASTA"/>
    <property type="match status" value="4"/>
</dbReference>
<comment type="caution">
    <text evidence="12">The sequence shown here is derived from an EMBL/GenBank/DDBJ whole genome shotgun (WGS) entry which is preliminary data.</text>
</comment>
<evidence type="ECO:0000256" key="7">
    <source>
        <dbReference type="ARBA" id="ARBA00047899"/>
    </source>
</evidence>
<dbReference type="SUPFAM" id="SSF56112">
    <property type="entry name" value="Protein kinase-like (PK-like)"/>
    <property type="match status" value="1"/>
</dbReference>
<dbReference type="PANTHER" id="PTHR43289">
    <property type="entry name" value="MITOGEN-ACTIVATED PROTEIN KINASE KINASE KINASE 20-RELATED"/>
    <property type="match status" value="1"/>
</dbReference>
<keyword evidence="9" id="KW-1133">Transmembrane helix</keyword>
<dbReference type="Pfam" id="PF00069">
    <property type="entry name" value="Pkinase"/>
    <property type="match status" value="1"/>
</dbReference>
<gene>
    <name evidence="12" type="primary">pknB</name>
    <name evidence="12" type="ORF">DIU77_010840</name>
</gene>
<protein>
    <recommendedName>
        <fullName evidence="1">non-specific serine/threonine protein kinase</fullName>
        <ecNumber evidence="1">2.7.11.1</ecNumber>
    </recommendedName>
</protein>
<comment type="catalytic activity">
    <reaction evidence="7">
        <text>L-threonyl-[protein] + ATP = O-phospho-L-threonyl-[protein] + ADP + H(+)</text>
        <dbReference type="Rhea" id="RHEA:46608"/>
        <dbReference type="Rhea" id="RHEA-COMP:11060"/>
        <dbReference type="Rhea" id="RHEA-COMP:11605"/>
        <dbReference type="ChEBI" id="CHEBI:15378"/>
        <dbReference type="ChEBI" id="CHEBI:30013"/>
        <dbReference type="ChEBI" id="CHEBI:30616"/>
        <dbReference type="ChEBI" id="CHEBI:61977"/>
        <dbReference type="ChEBI" id="CHEBI:456216"/>
        <dbReference type="EC" id="2.7.11.1"/>
    </reaction>
</comment>
<dbReference type="GO" id="GO:0004674">
    <property type="term" value="F:protein serine/threonine kinase activity"/>
    <property type="evidence" value="ECO:0007669"/>
    <property type="project" value="UniProtKB-KW"/>
</dbReference>
<evidence type="ECO:0000259" key="11">
    <source>
        <dbReference type="PROSITE" id="PS51178"/>
    </source>
</evidence>
<keyword evidence="6" id="KW-0067">ATP-binding</keyword>
<dbReference type="CDD" id="cd14014">
    <property type="entry name" value="STKc_PknB_like"/>
    <property type="match status" value="1"/>
</dbReference>
<dbReference type="EC" id="2.7.11.1" evidence="1"/>
<keyword evidence="2" id="KW-0723">Serine/threonine-protein kinase</keyword>
<dbReference type="PANTHER" id="PTHR43289:SF34">
    <property type="entry name" value="SERINE_THREONINE-PROTEIN KINASE YBDM-RELATED"/>
    <property type="match status" value="1"/>
</dbReference>
<sequence>MTGRDATLVGALLDHRYLVTGLLARGGMSTVYRGMDTRLQRPVAIKVMHQQYAADRSWAQRFQREALATARLQHPNVVGVYDQGVDYRGDQAHAFLVMELVDGGTLRDLLDERGALPPALAVSITEQVLAGLAAAHRAGLVHRDVKPENVLLGHGAGHTEDPGQGSVKVVDFGLVRAIAGAGTTSSSVILGTVAYLSPEQVETGEASERSDVYSTGLLLYEMLTGKPAFSGDTALSVAYQHVNTDVPSPRAMNPEIPAVLDELVVRATRRDPRLRPKDAAEFLTELRRARAEAGLPVVPVPAVPPPNGGDPSADATVPAMNPVRVPSPKDTLLQSSVLRDARPPADTASSRPRRIAPLRVAWWSAVALLVAGLVAVGVWVFVQAGSTVQVPDLAGMTRDRATQALQTAELQAKFVEQRHNTIAAGLVIETRPAAGTEVQAGDTVTVLISAGKPVVPDIAEGASREEAEQAIKAVQLKPVHDEATDEFHPSVPEGAVIRVQPKPGTTLDIGDEVTLVLSKGPPPTPVPDVTGLPKEEAFQKLKDAGFHPVDGGTEFSADLDAGMVVRTEPAAGATPTDTTVKVVVSNAVPVPNLVAKPVKEARQLLGQLGLKLEVVQGRGKGRLSLIYAQEPRPGGRVEPGGTVRVKTIP</sequence>
<dbReference type="GO" id="GO:0045717">
    <property type="term" value="P:negative regulation of fatty acid biosynthetic process"/>
    <property type="evidence" value="ECO:0007669"/>
    <property type="project" value="UniProtKB-ARBA"/>
</dbReference>
<evidence type="ECO:0000256" key="1">
    <source>
        <dbReference type="ARBA" id="ARBA00012513"/>
    </source>
</evidence>
<feature type="domain" description="PASTA" evidence="11">
    <location>
        <begin position="520"/>
        <end position="586"/>
    </location>
</feature>
<evidence type="ECO:0000313" key="13">
    <source>
        <dbReference type="Proteomes" id="UP000249324"/>
    </source>
</evidence>
<dbReference type="PROSITE" id="PS51178">
    <property type="entry name" value="PASTA"/>
    <property type="match status" value="4"/>
</dbReference>
<evidence type="ECO:0000256" key="4">
    <source>
        <dbReference type="ARBA" id="ARBA00022741"/>
    </source>
</evidence>
<dbReference type="PROSITE" id="PS50011">
    <property type="entry name" value="PROTEIN_KINASE_DOM"/>
    <property type="match status" value="1"/>
</dbReference>
<evidence type="ECO:0000313" key="12">
    <source>
        <dbReference type="EMBL" id="MFO7192726.1"/>
    </source>
</evidence>
<evidence type="ECO:0000256" key="8">
    <source>
        <dbReference type="ARBA" id="ARBA00048679"/>
    </source>
</evidence>
<keyword evidence="5 12" id="KW-0418">Kinase</keyword>
<organism evidence="12 13">
    <name type="scientific">Thermocrispum agreste</name>
    <dbReference type="NCBI Taxonomy" id="37925"/>
    <lineage>
        <taxon>Bacteria</taxon>
        <taxon>Bacillati</taxon>
        <taxon>Actinomycetota</taxon>
        <taxon>Actinomycetes</taxon>
        <taxon>Pseudonocardiales</taxon>
        <taxon>Pseudonocardiaceae</taxon>
        <taxon>Thermocrispum</taxon>
    </lineage>
</organism>
<proteinExistence type="predicted"/>
<keyword evidence="9" id="KW-0472">Membrane</keyword>
<dbReference type="Gene3D" id="3.30.200.20">
    <property type="entry name" value="Phosphorylase Kinase, domain 1"/>
    <property type="match status" value="1"/>
</dbReference>
<dbReference type="AlphaFoldDB" id="A0ABD6FHC6"/>
<dbReference type="EMBL" id="QGUI02000124">
    <property type="protein sequence ID" value="MFO7192726.1"/>
    <property type="molecule type" value="Genomic_DNA"/>
</dbReference>
<dbReference type="Gene3D" id="1.10.510.10">
    <property type="entry name" value="Transferase(Phosphotransferase) domain 1"/>
    <property type="match status" value="1"/>
</dbReference>
<dbReference type="SMART" id="SM00220">
    <property type="entry name" value="S_TKc"/>
    <property type="match status" value="1"/>
</dbReference>
<dbReference type="GO" id="GO:0005524">
    <property type="term" value="F:ATP binding"/>
    <property type="evidence" value="ECO:0007669"/>
    <property type="project" value="UniProtKB-KW"/>
</dbReference>
<evidence type="ECO:0000256" key="6">
    <source>
        <dbReference type="ARBA" id="ARBA00022840"/>
    </source>
</evidence>
<feature type="domain" description="PASTA" evidence="11">
    <location>
        <begin position="587"/>
        <end position="649"/>
    </location>
</feature>
<dbReference type="InterPro" id="IPR000719">
    <property type="entry name" value="Prot_kinase_dom"/>
</dbReference>
<feature type="transmembrane region" description="Helical" evidence="9">
    <location>
        <begin position="360"/>
        <end position="382"/>
    </location>
</feature>
<accession>A0ABD6FHC6</accession>
<dbReference type="Proteomes" id="UP000249324">
    <property type="component" value="Unassembled WGS sequence"/>
</dbReference>
<feature type="domain" description="Protein kinase" evidence="10">
    <location>
        <begin position="17"/>
        <end position="287"/>
    </location>
</feature>
<reference evidence="12 13" key="1">
    <citation type="journal article" date="2021" name="BMC Genomics">
        <title>Genome-resolved metagenome and metatranscriptome analyses of thermophilic composting reveal key bacterial players and their metabolic interactions.</title>
        <authorList>
            <person name="Braga L.P.P."/>
            <person name="Pereira R.V."/>
            <person name="Martins L.F."/>
            <person name="Moura L.M.S."/>
            <person name="Sanchez F.B."/>
            <person name="Patane J.S.L."/>
            <person name="da Silva A.M."/>
            <person name="Setubal J.C."/>
        </authorList>
    </citation>
    <scope>NUCLEOTIDE SEQUENCE [LARGE SCALE GENOMIC DNA]</scope>
    <source>
        <strain evidence="12">ZC4RG45</strain>
    </source>
</reference>
<name>A0ABD6FHC6_9PSEU</name>
<dbReference type="InterPro" id="IPR008271">
    <property type="entry name" value="Ser/Thr_kinase_AS"/>
</dbReference>
<dbReference type="InterPro" id="IPR005543">
    <property type="entry name" value="PASTA_dom"/>
</dbReference>
<feature type="domain" description="PASTA" evidence="11">
    <location>
        <begin position="451"/>
        <end position="519"/>
    </location>
</feature>
<evidence type="ECO:0000259" key="10">
    <source>
        <dbReference type="PROSITE" id="PS50011"/>
    </source>
</evidence>
<comment type="catalytic activity">
    <reaction evidence="8">
        <text>L-seryl-[protein] + ATP = O-phospho-L-seryl-[protein] + ADP + H(+)</text>
        <dbReference type="Rhea" id="RHEA:17989"/>
        <dbReference type="Rhea" id="RHEA-COMP:9863"/>
        <dbReference type="Rhea" id="RHEA-COMP:11604"/>
        <dbReference type="ChEBI" id="CHEBI:15378"/>
        <dbReference type="ChEBI" id="CHEBI:29999"/>
        <dbReference type="ChEBI" id="CHEBI:30616"/>
        <dbReference type="ChEBI" id="CHEBI:83421"/>
        <dbReference type="ChEBI" id="CHEBI:456216"/>
        <dbReference type="EC" id="2.7.11.1"/>
    </reaction>
</comment>
<dbReference type="Pfam" id="PF03793">
    <property type="entry name" value="PASTA"/>
    <property type="match status" value="4"/>
</dbReference>
<keyword evidence="4" id="KW-0547">Nucleotide-binding</keyword>
<dbReference type="CDD" id="cd06577">
    <property type="entry name" value="PASTA_pknB"/>
    <property type="match status" value="3"/>
</dbReference>
<dbReference type="Gene3D" id="3.30.10.20">
    <property type="match status" value="4"/>
</dbReference>